<evidence type="ECO:0000256" key="1">
    <source>
        <dbReference type="SAM" id="Phobius"/>
    </source>
</evidence>
<sequence length="128" mass="14829">MCRRGSILWTILIYSERGLSFYIVSPLVSKYPACLASSNIINLSSSPTFEIHKFYCIAYYFPILYFTCAFSLIRNTLNDFEESLTTEQLRELLTCSRITDKCPRTVPGVRLSGGHQHNRNANENWNYR</sequence>
<evidence type="ECO:0000313" key="3">
    <source>
        <dbReference type="Proteomes" id="UP000499080"/>
    </source>
</evidence>
<organism evidence="2 3">
    <name type="scientific">Araneus ventricosus</name>
    <name type="common">Orbweaver spider</name>
    <name type="synonym">Epeira ventricosa</name>
    <dbReference type="NCBI Taxonomy" id="182803"/>
    <lineage>
        <taxon>Eukaryota</taxon>
        <taxon>Metazoa</taxon>
        <taxon>Ecdysozoa</taxon>
        <taxon>Arthropoda</taxon>
        <taxon>Chelicerata</taxon>
        <taxon>Arachnida</taxon>
        <taxon>Araneae</taxon>
        <taxon>Araneomorphae</taxon>
        <taxon>Entelegynae</taxon>
        <taxon>Araneoidea</taxon>
        <taxon>Araneidae</taxon>
        <taxon>Araneus</taxon>
    </lineage>
</organism>
<gene>
    <name evidence="2" type="ORF">AVEN_270906_1</name>
</gene>
<comment type="caution">
    <text evidence="2">The sequence shown here is derived from an EMBL/GenBank/DDBJ whole genome shotgun (WGS) entry which is preliminary data.</text>
</comment>
<protein>
    <submittedName>
        <fullName evidence="2">Uncharacterized protein</fullName>
    </submittedName>
</protein>
<dbReference type="AlphaFoldDB" id="A0A4Y2I3J6"/>
<feature type="transmembrane region" description="Helical" evidence="1">
    <location>
        <begin position="54"/>
        <end position="73"/>
    </location>
</feature>
<dbReference type="Proteomes" id="UP000499080">
    <property type="component" value="Unassembled WGS sequence"/>
</dbReference>
<dbReference type="EMBL" id="BGPR01105032">
    <property type="protein sequence ID" value="GBM71779.1"/>
    <property type="molecule type" value="Genomic_DNA"/>
</dbReference>
<keyword evidence="1" id="KW-0812">Transmembrane</keyword>
<evidence type="ECO:0000313" key="2">
    <source>
        <dbReference type="EMBL" id="GBM71779.1"/>
    </source>
</evidence>
<keyword evidence="3" id="KW-1185">Reference proteome</keyword>
<reference evidence="2 3" key="1">
    <citation type="journal article" date="2019" name="Sci. Rep.">
        <title>Orb-weaving spider Araneus ventricosus genome elucidates the spidroin gene catalogue.</title>
        <authorList>
            <person name="Kono N."/>
            <person name="Nakamura H."/>
            <person name="Ohtoshi R."/>
            <person name="Moran D.A.P."/>
            <person name="Shinohara A."/>
            <person name="Yoshida Y."/>
            <person name="Fujiwara M."/>
            <person name="Mori M."/>
            <person name="Tomita M."/>
            <person name="Arakawa K."/>
        </authorList>
    </citation>
    <scope>NUCLEOTIDE SEQUENCE [LARGE SCALE GENOMIC DNA]</scope>
</reference>
<accession>A0A4Y2I3J6</accession>
<name>A0A4Y2I3J6_ARAVE</name>
<proteinExistence type="predicted"/>
<keyword evidence="1" id="KW-0472">Membrane</keyword>
<keyword evidence="1" id="KW-1133">Transmembrane helix</keyword>